<feature type="non-terminal residue" evidence="2">
    <location>
        <position position="127"/>
    </location>
</feature>
<organism evidence="2 3">
    <name type="scientific">Stegodyphus mimosarum</name>
    <name type="common">African social velvet spider</name>
    <dbReference type="NCBI Taxonomy" id="407821"/>
    <lineage>
        <taxon>Eukaryota</taxon>
        <taxon>Metazoa</taxon>
        <taxon>Ecdysozoa</taxon>
        <taxon>Arthropoda</taxon>
        <taxon>Chelicerata</taxon>
        <taxon>Arachnida</taxon>
        <taxon>Araneae</taxon>
        <taxon>Araneomorphae</taxon>
        <taxon>Entelegynae</taxon>
        <taxon>Eresoidea</taxon>
        <taxon>Eresidae</taxon>
        <taxon>Stegodyphus</taxon>
    </lineage>
</organism>
<dbReference type="OMA" id="KQPENCN"/>
<protein>
    <submittedName>
        <fullName evidence="2">Uncharacterized protein</fullName>
    </submittedName>
</protein>
<dbReference type="EMBL" id="KK119585">
    <property type="protein sequence ID" value="KFM76080.1"/>
    <property type="molecule type" value="Genomic_DNA"/>
</dbReference>
<accession>A0A087UFE1</accession>
<feature type="compositionally biased region" description="Basic residues" evidence="1">
    <location>
        <begin position="76"/>
        <end position="90"/>
    </location>
</feature>
<feature type="region of interest" description="Disordered" evidence="1">
    <location>
        <begin position="66"/>
        <end position="94"/>
    </location>
</feature>
<gene>
    <name evidence="2" type="ORF">X975_14502</name>
</gene>
<reference evidence="2 3" key="1">
    <citation type="submission" date="2013-11" db="EMBL/GenBank/DDBJ databases">
        <title>Genome sequencing of Stegodyphus mimosarum.</title>
        <authorList>
            <person name="Bechsgaard J."/>
        </authorList>
    </citation>
    <scope>NUCLEOTIDE SEQUENCE [LARGE SCALE GENOMIC DNA]</scope>
</reference>
<proteinExistence type="predicted"/>
<dbReference type="PANTHER" id="PTHR33327">
    <property type="entry name" value="ENDONUCLEASE"/>
    <property type="match status" value="1"/>
</dbReference>
<sequence>MEKLPDQVKNILIVSDEGTDKLAAMADKILEMNPRIELASVVQEADPYDMLLKKISSLEQQIATLTVQHTRDRQRSRSHQRNRSRSRSRKHFDPDGKYCFFHFKFGKKCYPDKCKPPCSWKQPENCN</sequence>
<evidence type="ECO:0000313" key="2">
    <source>
        <dbReference type="EMBL" id="KFM76080.1"/>
    </source>
</evidence>
<dbReference type="AlphaFoldDB" id="A0A087UFE1"/>
<dbReference type="Proteomes" id="UP000054359">
    <property type="component" value="Unassembled WGS sequence"/>
</dbReference>
<evidence type="ECO:0000313" key="3">
    <source>
        <dbReference type="Proteomes" id="UP000054359"/>
    </source>
</evidence>
<dbReference type="OrthoDB" id="8066980at2759"/>
<dbReference type="PANTHER" id="PTHR33327:SF3">
    <property type="entry name" value="RNA-DIRECTED DNA POLYMERASE"/>
    <property type="match status" value="1"/>
</dbReference>
<name>A0A087UFE1_STEMI</name>
<evidence type="ECO:0000256" key="1">
    <source>
        <dbReference type="SAM" id="MobiDB-lite"/>
    </source>
</evidence>
<keyword evidence="3" id="KW-1185">Reference proteome</keyword>